<dbReference type="EMBL" id="CP086715">
    <property type="protein sequence ID" value="WOO79026.1"/>
    <property type="molecule type" value="Genomic_DNA"/>
</dbReference>
<evidence type="ECO:0000256" key="1">
    <source>
        <dbReference type="ARBA" id="ARBA00004370"/>
    </source>
</evidence>
<feature type="compositionally biased region" description="Basic and acidic residues" evidence="6">
    <location>
        <begin position="229"/>
        <end position="263"/>
    </location>
</feature>
<evidence type="ECO:0000256" key="4">
    <source>
        <dbReference type="ARBA" id="ARBA00022989"/>
    </source>
</evidence>
<evidence type="ECO:0000256" key="7">
    <source>
        <dbReference type="SAM" id="Phobius"/>
    </source>
</evidence>
<reference evidence="8" key="1">
    <citation type="submission" date="2023-10" db="EMBL/GenBank/DDBJ databases">
        <authorList>
            <person name="Noh H."/>
        </authorList>
    </citation>
    <scope>NUCLEOTIDE SEQUENCE</scope>
    <source>
        <strain evidence="8">DUCC4014</strain>
    </source>
</reference>
<dbReference type="InterPro" id="IPR000612">
    <property type="entry name" value="PMP3"/>
</dbReference>
<protein>
    <submittedName>
        <fullName evidence="8">UPF0057 membrane protein</fullName>
    </submittedName>
</protein>
<dbReference type="Proteomes" id="UP000827549">
    <property type="component" value="Chromosome 2"/>
</dbReference>
<dbReference type="RefSeq" id="XP_062625058.1">
    <property type="nucleotide sequence ID" value="XM_062769074.1"/>
</dbReference>
<keyword evidence="3 7" id="KW-0812">Transmembrane</keyword>
<feature type="compositionally biased region" description="Basic and acidic residues" evidence="6">
    <location>
        <begin position="111"/>
        <end position="132"/>
    </location>
</feature>
<feature type="compositionally biased region" description="Basic and acidic residues" evidence="6">
    <location>
        <begin position="1"/>
        <end position="11"/>
    </location>
</feature>
<evidence type="ECO:0000313" key="8">
    <source>
        <dbReference type="EMBL" id="WOO79026.1"/>
    </source>
</evidence>
<dbReference type="PANTHER" id="PTHR21659">
    <property type="entry name" value="HYDROPHOBIC PROTEIN RCI2 LOW TEMPERATURE AND SALT RESPONSIVE PROTEIN LTI6 -RELATED"/>
    <property type="match status" value="1"/>
</dbReference>
<feature type="compositionally biased region" description="Polar residues" evidence="6">
    <location>
        <begin position="58"/>
        <end position="71"/>
    </location>
</feature>
<dbReference type="Pfam" id="PF01679">
    <property type="entry name" value="Pmp3"/>
    <property type="match status" value="1"/>
</dbReference>
<evidence type="ECO:0000256" key="3">
    <source>
        <dbReference type="ARBA" id="ARBA00022692"/>
    </source>
</evidence>
<keyword evidence="4 7" id="KW-1133">Transmembrane helix</keyword>
<feature type="compositionally biased region" description="Basic and acidic residues" evidence="6">
    <location>
        <begin position="273"/>
        <end position="299"/>
    </location>
</feature>
<comment type="subcellular location">
    <subcellularLocation>
        <location evidence="1">Membrane</location>
    </subcellularLocation>
</comment>
<name>A0AAF0Y713_9TREE</name>
<evidence type="ECO:0000313" key="9">
    <source>
        <dbReference type="Proteomes" id="UP000827549"/>
    </source>
</evidence>
<dbReference type="AlphaFoldDB" id="A0AAF0Y713"/>
<sequence length="374" mass="42421">MASNMETKDKANPFSDRFATPPLETQNPNVVVATDAPPSYFNAPPPVDRRVSALAQGQEPNYFNRPTNNRRVSALTPAAVPDDPFSTPPIRIPEAPPDPRGPCVLSPPPRRSIEFDPARDPHLEFEPDKDYAYKPQQRVFGAGDPKVDKGINTDYDTNLKPEYNAYYNSVRPHPNPYDDVPTAEAAQRLSIANEENTRNDDPPPPLPLRPCPENHPSRKQSIVKKHKEQLKSRHEKIKEKLKGNKENHTKEKMDNRDYEESGGRRTPRGGVWQKERRDWRTGEPIDDDSIYRHDLHDAGYQDGQPRRRRGSQSQAGCTDCALYFIALFVPPIPVFMKMGWGCEVIINIVLWICGWVLGVVHAWYIIHTNPGTVV</sequence>
<evidence type="ECO:0000256" key="5">
    <source>
        <dbReference type="ARBA" id="ARBA00023136"/>
    </source>
</evidence>
<keyword evidence="9" id="KW-1185">Reference proteome</keyword>
<dbReference type="GeneID" id="87805810"/>
<feature type="compositionally biased region" description="Pro residues" evidence="6">
    <location>
        <begin position="86"/>
        <end position="110"/>
    </location>
</feature>
<accession>A0AAF0Y713</accession>
<keyword evidence="5 7" id="KW-0472">Membrane</keyword>
<dbReference type="PANTHER" id="PTHR21659:SF112">
    <property type="entry name" value="PROTEIN SNA2-RELATED"/>
    <property type="match status" value="1"/>
</dbReference>
<feature type="compositionally biased region" description="Basic residues" evidence="6">
    <location>
        <begin position="217"/>
        <end position="228"/>
    </location>
</feature>
<proteinExistence type="inferred from homology"/>
<gene>
    <name evidence="8" type="primary">ZK632.10_0</name>
    <name evidence="8" type="ORF">LOC62_02G002563</name>
</gene>
<dbReference type="GO" id="GO:0016020">
    <property type="term" value="C:membrane"/>
    <property type="evidence" value="ECO:0007669"/>
    <property type="project" value="UniProtKB-SubCell"/>
</dbReference>
<evidence type="ECO:0000256" key="2">
    <source>
        <dbReference type="ARBA" id="ARBA00009530"/>
    </source>
</evidence>
<feature type="region of interest" description="Disordered" evidence="6">
    <location>
        <begin position="166"/>
        <end position="312"/>
    </location>
</feature>
<comment type="similarity">
    <text evidence="2">Belongs to the UPF0057 (PMP3) family.</text>
</comment>
<feature type="transmembrane region" description="Helical" evidence="7">
    <location>
        <begin position="345"/>
        <end position="366"/>
    </location>
</feature>
<evidence type="ECO:0000256" key="6">
    <source>
        <dbReference type="SAM" id="MobiDB-lite"/>
    </source>
</evidence>
<feature type="region of interest" description="Disordered" evidence="6">
    <location>
        <begin position="1"/>
        <end position="132"/>
    </location>
</feature>
<organism evidence="8 9">
    <name type="scientific">Vanrija pseudolonga</name>
    <dbReference type="NCBI Taxonomy" id="143232"/>
    <lineage>
        <taxon>Eukaryota</taxon>
        <taxon>Fungi</taxon>
        <taxon>Dikarya</taxon>
        <taxon>Basidiomycota</taxon>
        <taxon>Agaricomycotina</taxon>
        <taxon>Tremellomycetes</taxon>
        <taxon>Trichosporonales</taxon>
        <taxon>Trichosporonaceae</taxon>
        <taxon>Vanrija</taxon>
    </lineage>
</organism>